<evidence type="ECO:0000313" key="2">
    <source>
        <dbReference type="Proteomes" id="UP000092460"/>
    </source>
</evidence>
<protein>
    <submittedName>
        <fullName evidence="1">Uncharacterized protein</fullName>
    </submittedName>
</protein>
<organism evidence="1 2">
    <name type="scientific">Glossina palpalis gambiensis</name>
    <dbReference type="NCBI Taxonomy" id="67801"/>
    <lineage>
        <taxon>Eukaryota</taxon>
        <taxon>Metazoa</taxon>
        <taxon>Ecdysozoa</taxon>
        <taxon>Arthropoda</taxon>
        <taxon>Hexapoda</taxon>
        <taxon>Insecta</taxon>
        <taxon>Pterygota</taxon>
        <taxon>Neoptera</taxon>
        <taxon>Endopterygota</taxon>
        <taxon>Diptera</taxon>
        <taxon>Brachycera</taxon>
        <taxon>Muscomorpha</taxon>
        <taxon>Hippoboscoidea</taxon>
        <taxon>Glossinidae</taxon>
        <taxon>Glossina</taxon>
    </lineage>
</organism>
<dbReference type="EMBL" id="JXJN01018131">
    <property type="status" value="NOT_ANNOTATED_CDS"/>
    <property type="molecule type" value="Genomic_DNA"/>
</dbReference>
<reference evidence="2" key="1">
    <citation type="submission" date="2015-01" db="EMBL/GenBank/DDBJ databases">
        <authorList>
            <person name="Aksoy S."/>
            <person name="Warren W."/>
            <person name="Wilson R.K."/>
        </authorList>
    </citation>
    <scope>NUCLEOTIDE SEQUENCE [LARGE SCALE GENOMIC DNA]</scope>
    <source>
        <strain evidence="2">IAEA</strain>
    </source>
</reference>
<reference evidence="1" key="2">
    <citation type="submission" date="2020-05" db="UniProtKB">
        <authorList>
            <consortium name="EnsemblMetazoa"/>
        </authorList>
    </citation>
    <scope>IDENTIFICATION</scope>
    <source>
        <strain evidence="1">IAEA</strain>
    </source>
</reference>
<accession>A0A1B0BPN7</accession>
<name>A0A1B0BPN7_9MUSC</name>
<proteinExistence type="predicted"/>
<dbReference type="VEuPathDB" id="VectorBase:GPPI036651"/>
<dbReference type="AlphaFoldDB" id="A0A1B0BPN7"/>
<evidence type="ECO:0000313" key="1">
    <source>
        <dbReference type="EnsemblMetazoa" id="GPPI036651-PA"/>
    </source>
</evidence>
<keyword evidence="2" id="KW-1185">Reference proteome</keyword>
<dbReference type="EnsemblMetazoa" id="GPPI036651-RA">
    <property type="protein sequence ID" value="GPPI036651-PA"/>
    <property type="gene ID" value="GPPI036651"/>
</dbReference>
<sequence>MLVRWMCDNIPDSNCAGFSGKQFDHITNALRCAYKERRQRDENFHKLFKFTRSAFLELKQVEPSASIASVLTDLANVPTVNSENRKSADMLFNHSVPAGQGREIPSTGLKVENANVRAAADTPIDDILQFMSVKNTGITNCPISTFQFNYKQPRK</sequence>
<dbReference type="Proteomes" id="UP000092460">
    <property type="component" value="Unassembled WGS sequence"/>
</dbReference>